<dbReference type="PANTHER" id="PTHR33990:SF1">
    <property type="entry name" value="PROTEIN YJDN"/>
    <property type="match status" value="1"/>
</dbReference>
<accession>A0A7L5EA01</accession>
<reference evidence="2 3" key="1">
    <citation type="submission" date="2020-04" db="EMBL/GenBank/DDBJ databases">
        <title>Genome sequencing of novel species.</title>
        <authorList>
            <person name="Heo J."/>
            <person name="Kim S.-J."/>
            <person name="Kim J.-S."/>
            <person name="Hong S.-B."/>
            <person name="Kwon S.-W."/>
        </authorList>
    </citation>
    <scope>NUCLEOTIDE SEQUENCE [LARGE SCALE GENOMIC DNA]</scope>
    <source>
        <strain evidence="2 3">F39-2</strain>
    </source>
</reference>
<dbReference type="Gene3D" id="3.10.180.10">
    <property type="entry name" value="2,3-Dihydroxybiphenyl 1,2-Dioxygenase, domain 1"/>
    <property type="match status" value="1"/>
</dbReference>
<name>A0A7L5EA01_9SPHI</name>
<dbReference type="EMBL" id="CP051682">
    <property type="protein sequence ID" value="QJD97723.1"/>
    <property type="molecule type" value="Genomic_DNA"/>
</dbReference>
<dbReference type="InterPro" id="IPR029068">
    <property type="entry name" value="Glyas_Bleomycin-R_OHBP_Dase"/>
</dbReference>
<dbReference type="SUPFAM" id="SSF54593">
    <property type="entry name" value="Glyoxalase/Bleomycin resistance protein/Dihydroxybiphenyl dioxygenase"/>
    <property type="match status" value="1"/>
</dbReference>
<gene>
    <name evidence="2" type="ORF">HH214_18500</name>
</gene>
<protein>
    <submittedName>
        <fullName evidence="2">VOC family protein</fullName>
    </submittedName>
</protein>
<dbReference type="KEGG" id="mrob:HH214_18500"/>
<dbReference type="RefSeq" id="WP_169610147.1">
    <property type="nucleotide sequence ID" value="NZ_CP051682.1"/>
</dbReference>
<dbReference type="CDD" id="cd06588">
    <property type="entry name" value="PhnB_like"/>
    <property type="match status" value="1"/>
</dbReference>
<evidence type="ECO:0000259" key="1">
    <source>
        <dbReference type="Pfam" id="PF06983"/>
    </source>
</evidence>
<keyword evidence="3" id="KW-1185">Reference proteome</keyword>
<dbReference type="AlphaFoldDB" id="A0A7L5EA01"/>
<dbReference type="Proteomes" id="UP000503278">
    <property type="component" value="Chromosome"/>
</dbReference>
<sequence>MLTFTPYLVFKDNCEEAFRFYEEVFRGEILYMGRYKDMPEETKRFFPGSADEQIMHGTLKINSQTVLMGNDNPGTYEKVRGTFMNNFFLYVSTENQADAYRIFDELSKGGKIVMPIAQTFWSSHYGIVTDKFGISWKITFESDRNT</sequence>
<dbReference type="Pfam" id="PF06983">
    <property type="entry name" value="3-dmu-9_3-mt"/>
    <property type="match status" value="1"/>
</dbReference>
<evidence type="ECO:0000313" key="3">
    <source>
        <dbReference type="Proteomes" id="UP000503278"/>
    </source>
</evidence>
<dbReference type="PANTHER" id="PTHR33990">
    <property type="entry name" value="PROTEIN YJDN-RELATED"/>
    <property type="match status" value="1"/>
</dbReference>
<proteinExistence type="predicted"/>
<feature type="domain" description="PhnB-like" evidence="1">
    <location>
        <begin position="4"/>
        <end position="139"/>
    </location>
</feature>
<evidence type="ECO:0000313" key="2">
    <source>
        <dbReference type="EMBL" id="QJD97723.1"/>
    </source>
</evidence>
<dbReference type="InterPro" id="IPR028973">
    <property type="entry name" value="PhnB-like"/>
</dbReference>
<organism evidence="2 3">
    <name type="scientific">Mucilaginibacter robiniae</name>
    <dbReference type="NCBI Taxonomy" id="2728022"/>
    <lineage>
        <taxon>Bacteria</taxon>
        <taxon>Pseudomonadati</taxon>
        <taxon>Bacteroidota</taxon>
        <taxon>Sphingobacteriia</taxon>
        <taxon>Sphingobacteriales</taxon>
        <taxon>Sphingobacteriaceae</taxon>
        <taxon>Mucilaginibacter</taxon>
    </lineage>
</organism>